<name>A0A816EEL4_9BILA</name>
<dbReference type="GO" id="GO:0030154">
    <property type="term" value="P:cell differentiation"/>
    <property type="evidence" value="ECO:0007669"/>
    <property type="project" value="TreeGrafter"/>
</dbReference>
<dbReference type="AlphaFoldDB" id="A0A816EEL4"/>
<dbReference type="GO" id="GO:0071144">
    <property type="term" value="C:heteromeric SMAD protein complex"/>
    <property type="evidence" value="ECO:0007669"/>
    <property type="project" value="TreeGrafter"/>
</dbReference>
<accession>A0A816EEL4</accession>
<feature type="compositionally biased region" description="Low complexity" evidence="5">
    <location>
        <begin position="47"/>
        <end position="56"/>
    </location>
</feature>
<dbReference type="OrthoDB" id="5794312at2759"/>
<dbReference type="PROSITE" id="PS51075">
    <property type="entry name" value="MH1"/>
    <property type="match status" value="1"/>
</dbReference>
<dbReference type="InterPro" id="IPR013790">
    <property type="entry name" value="Dwarfin"/>
</dbReference>
<dbReference type="InterPro" id="IPR036578">
    <property type="entry name" value="SMAD_MH1_sf"/>
</dbReference>
<comment type="caution">
    <text evidence="7">The sequence shown here is derived from an EMBL/GenBank/DDBJ whole genome shotgun (WGS) entry which is preliminary data.</text>
</comment>
<dbReference type="EMBL" id="CAJOBC010120293">
    <property type="protein sequence ID" value="CAF4570996.1"/>
    <property type="molecule type" value="Genomic_DNA"/>
</dbReference>
<dbReference type="GO" id="GO:0009653">
    <property type="term" value="P:anatomical structure morphogenesis"/>
    <property type="evidence" value="ECO:0007669"/>
    <property type="project" value="TreeGrafter"/>
</dbReference>
<dbReference type="GO" id="GO:0045944">
    <property type="term" value="P:positive regulation of transcription by RNA polymerase II"/>
    <property type="evidence" value="ECO:0007669"/>
    <property type="project" value="TreeGrafter"/>
</dbReference>
<dbReference type="Pfam" id="PF03165">
    <property type="entry name" value="MH1"/>
    <property type="match status" value="1"/>
</dbReference>
<keyword evidence="3" id="KW-0804">Transcription</keyword>
<proteinExistence type="predicted"/>
<protein>
    <recommendedName>
        <fullName evidence="6">MH1 domain-containing protein</fullName>
    </recommendedName>
</protein>
<dbReference type="Gene3D" id="3.90.520.10">
    <property type="entry name" value="SMAD MH1 domain"/>
    <property type="match status" value="1"/>
</dbReference>
<keyword evidence="4" id="KW-0539">Nucleus</keyword>
<dbReference type="GO" id="GO:0000978">
    <property type="term" value="F:RNA polymerase II cis-regulatory region sequence-specific DNA binding"/>
    <property type="evidence" value="ECO:0007669"/>
    <property type="project" value="TreeGrafter"/>
</dbReference>
<keyword evidence="9" id="KW-1185">Reference proteome</keyword>
<evidence type="ECO:0000256" key="5">
    <source>
        <dbReference type="SAM" id="MobiDB-lite"/>
    </source>
</evidence>
<dbReference type="GO" id="GO:0000981">
    <property type="term" value="F:DNA-binding transcription factor activity, RNA polymerase II-specific"/>
    <property type="evidence" value="ECO:0007669"/>
    <property type="project" value="TreeGrafter"/>
</dbReference>
<keyword evidence="2" id="KW-0805">Transcription regulation</keyword>
<evidence type="ECO:0000256" key="2">
    <source>
        <dbReference type="ARBA" id="ARBA00023015"/>
    </source>
</evidence>
<evidence type="ECO:0000256" key="3">
    <source>
        <dbReference type="ARBA" id="ARBA00023163"/>
    </source>
</evidence>
<dbReference type="InterPro" id="IPR003619">
    <property type="entry name" value="MAD_homology1_Dwarfin-type"/>
</dbReference>
<evidence type="ECO:0000313" key="8">
    <source>
        <dbReference type="EMBL" id="CAF4570996.1"/>
    </source>
</evidence>
<gene>
    <name evidence="7" type="ORF">GPM918_LOCUS45347</name>
    <name evidence="8" type="ORF">SRO942_LOCUS47767</name>
</gene>
<reference evidence="7" key="1">
    <citation type="submission" date="2021-02" db="EMBL/GenBank/DDBJ databases">
        <authorList>
            <person name="Nowell W R."/>
        </authorList>
    </citation>
    <scope>NUCLEOTIDE SEQUENCE</scope>
</reference>
<evidence type="ECO:0000256" key="1">
    <source>
        <dbReference type="ARBA" id="ARBA00004123"/>
    </source>
</evidence>
<feature type="domain" description="MH1" evidence="6">
    <location>
        <begin position="34"/>
        <end position="172"/>
    </location>
</feature>
<comment type="subcellular location">
    <subcellularLocation>
        <location evidence="1">Nucleus</location>
    </subcellularLocation>
</comment>
<dbReference type="SUPFAM" id="SSF56366">
    <property type="entry name" value="SMAD MH1 domain"/>
    <property type="match status" value="1"/>
</dbReference>
<feature type="non-terminal residue" evidence="7">
    <location>
        <position position="172"/>
    </location>
</feature>
<dbReference type="PANTHER" id="PTHR13703">
    <property type="entry name" value="SMAD"/>
    <property type="match status" value="1"/>
</dbReference>
<evidence type="ECO:0000313" key="9">
    <source>
        <dbReference type="Proteomes" id="UP000663829"/>
    </source>
</evidence>
<evidence type="ECO:0000313" key="7">
    <source>
        <dbReference type="EMBL" id="CAF1648067.1"/>
    </source>
</evidence>
<dbReference type="Proteomes" id="UP000681722">
    <property type="component" value="Unassembled WGS sequence"/>
</dbReference>
<feature type="region of interest" description="Disordered" evidence="5">
    <location>
        <begin position="1"/>
        <end position="20"/>
    </location>
</feature>
<organism evidence="7 9">
    <name type="scientific">Didymodactylos carnosus</name>
    <dbReference type="NCBI Taxonomy" id="1234261"/>
    <lineage>
        <taxon>Eukaryota</taxon>
        <taxon>Metazoa</taxon>
        <taxon>Spiralia</taxon>
        <taxon>Gnathifera</taxon>
        <taxon>Rotifera</taxon>
        <taxon>Eurotatoria</taxon>
        <taxon>Bdelloidea</taxon>
        <taxon>Philodinida</taxon>
        <taxon>Philodinidae</taxon>
        <taxon>Didymodactylos</taxon>
    </lineage>
</organism>
<dbReference type="GO" id="GO:0070411">
    <property type="term" value="F:I-SMAD binding"/>
    <property type="evidence" value="ECO:0007669"/>
    <property type="project" value="TreeGrafter"/>
</dbReference>
<evidence type="ECO:0000256" key="4">
    <source>
        <dbReference type="ARBA" id="ARBA00023242"/>
    </source>
</evidence>
<dbReference type="Proteomes" id="UP000663829">
    <property type="component" value="Unassembled WGS sequence"/>
</dbReference>
<dbReference type="SMART" id="SM00523">
    <property type="entry name" value="DWA"/>
    <property type="match status" value="1"/>
</dbReference>
<dbReference type="EMBL" id="CAJNOQ010050194">
    <property type="protein sequence ID" value="CAF1648067.1"/>
    <property type="molecule type" value="Genomic_DNA"/>
</dbReference>
<dbReference type="InterPro" id="IPR013019">
    <property type="entry name" value="MAD_homology_MH1"/>
</dbReference>
<dbReference type="GO" id="GO:0032924">
    <property type="term" value="P:activin receptor signaling pathway"/>
    <property type="evidence" value="ECO:0007669"/>
    <property type="project" value="TreeGrafter"/>
</dbReference>
<evidence type="ECO:0000259" key="6">
    <source>
        <dbReference type="PROSITE" id="PS51075"/>
    </source>
</evidence>
<feature type="region of interest" description="Disordered" evidence="5">
    <location>
        <begin position="47"/>
        <end position="68"/>
    </location>
</feature>
<sequence>MSFSTTSASTSPPTMSNPLTTLLSSLTKSRSMAPVVKRLMLLRVNGSNINNNNNNGMDDSHSTNNDEQQHYAEKAIRSLIKKLKRSGAIEELERALSQKNSGTKCVTIQRSLDGRLQIQQRKSNPVVVYCKLFRWPDLTSHNDLKPMDYCTYAYHYRKDEICINPYHYERVP</sequence>
<dbReference type="PANTHER" id="PTHR13703:SF25">
    <property type="entry name" value="MOTHERS AGAINST DECAPENTAPLEGIC HOMOLOG"/>
    <property type="match status" value="1"/>
</dbReference>
<dbReference type="GO" id="GO:0060395">
    <property type="term" value="P:SMAD protein signal transduction"/>
    <property type="evidence" value="ECO:0007669"/>
    <property type="project" value="TreeGrafter"/>
</dbReference>